<dbReference type="KEGG" id="rli:RLO149_c034330"/>
<dbReference type="CDD" id="cd02440">
    <property type="entry name" value="AdoMet_MTases"/>
    <property type="match status" value="1"/>
</dbReference>
<accession>F7ZLY0</accession>
<dbReference type="AlphaFoldDB" id="F7ZLY0"/>
<gene>
    <name evidence="1" type="ordered locus">RLO149_c034330</name>
</gene>
<dbReference type="Pfam" id="PF13489">
    <property type="entry name" value="Methyltransf_23"/>
    <property type="match status" value="1"/>
</dbReference>
<dbReference type="SUPFAM" id="SSF53335">
    <property type="entry name" value="S-adenosyl-L-methionine-dependent methyltransferases"/>
    <property type="match status" value="1"/>
</dbReference>
<reference evidence="1 2" key="1">
    <citation type="journal article" date="2011" name="BMC Genomics">
        <title>Comparative genome analysis and genome-guided physiological analysis of Roseobacter litoralis.</title>
        <authorList>
            <person name="Kalhoefer D."/>
            <person name="Thole S."/>
            <person name="Voget S."/>
            <person name="Lehmann R."/>
            <person name="Liesegang H."/>
            <person name="Wollher A."/>
            <person name="Daniel R."/>
            <person name="Simon M."/>
            <person name="Brinkhoff T."/>
        </authorList>
    </citation>
    <scope>NUCLEOTIDE SEQUENCE [LARGE SCALE GENOMIC DNA]</scope>
    <source>
        <strain evidence="2">ATCC 49566 / DSM 6996 / JCM 21268 / NBRC 15278 / OCh 149</strain>
    </source>
</reference>
<protein>
    <submittedName>
        <fullName evidence="1">Methyltransferase-like protein</fullName>
    </submittedName>
</protein>
<dbReference type="PANTHER" id="PTHR43861:SF1">
    <property type="entry name" value="TRANS-ACONITATE 2-METHYLTRANSFERASE"/>
    <property type="match status" value="1"/>
</dbReference>
<dbReference type="GO" id="GO:0032259">
    <property type="term" value="P:methylation"/>
    <property type="evidence" value="ECO:0007669"/>
    <property type="project" value="UniProtKB-KW"/>
</dbReference>
<proteinExistence type="predicted"/>
<dbReference type="GO" id="GO:0008168">
    <property type="term" value="F:methyltransferase activity"/>
    <property type="evidence" value="ECO:0007669"/>
    <property type="project" value="UniProtKB-KW"/>
</dbReference>
<dbReference type="eggNOG" id="COG0500">
    <property type="taxonomic scope" value="Bacteria"/>
</dbReference>
<dbReference type="PANTHER" id="PTHR43861">
    <property type="entry name" value="TRANS-ACONITATE 2-METHYLTRANSFERASE-RELATED"/>
    <property type="match status" value="1"/>
</dbReference>
<dbReference type="Proteomes" id="UP000001353">
    <property type="component" value="Chromosome"/>
</dbReference>
<dbReference type="RefSeq" id="WP_013963269.1">
    <property type="nucleotide sequence ID" value="NC_015730.1"/>
</dbReference>
<dbReference type="InterPro" id="IPR029063">
    <property type="entry name" value="SAM-dependent_MTases_sf"/>
</dbReference>
<sequence length="197" mass="20846">MSDDETLSVYAAKAGDYANLTDDAAAQDPSLIAFIAAMPRRGRVLDLGCGPGGSAAVMAQAGLVVDAFDPVPEMVVLAGRHAGVSAREAGFEDVIQVDHYDGIWANFSLLHAPRDDMPKHLARIATALKPGGRFHIGVKTGTGSKRDTLGRRYTYYTESELVDLLAAAGLTVFDHREGCDTGLDGVDAHWIVLAAHA</sequence>
<dbReference type="HOGENOM" id="CLU_057823_2_0_5"/>
<evidence type="ECO:0000313" key="1">
    <source>
        <dbReference type="EMBL" id="AEI95374.1"/>
    </source>
</evidence>
<dbReference type="OrthoDB" id="9804312at2"/>
<dbReference type="EMBL" id="CP002623">
    <property type="protein sequence ID" value="AEI95374.1"/>
    <property type="molecule type" value="Genomic_DNA"/>
</dbReference>
<dbReference type="Gene3D" id="3.40.50.150">
    <property type="entry name" value="Vaccinia Virus protein VP39"/>
    <property type="match status" value="1"/>
</dbReference>
<keyword evidence="2" id="KW-1185">Reference proteome</keyword>
<evidence type="ECO:0000313" key="2">
    <source>
        <dbReference type="Proteomes" id="UP000001353"/>
    </source>
</evidence>
<dbReference type="STRING" id="391595.RLO149_c034330"/>
<name>F7ZLY0_ROSLO</name>
<organism evidence="1 2">
    <name type="scientific">Roseobacter litoralis (strain ATCC 49566 / DSM 6996 / JCM 21268 / NBRC 15278 / OCh 149)</name>
    <dbReference type="NCBI Taxonomy" id="391595"/>
    <lineage>
        <taxon>Bacteria</taxon>
        <taxon>Pseudomonadati</taxon>
        <taxon>Pseudomonadota</taxon>
        <taxon>Alphaproteobacteria</taxon>
        <taxon>Rhodobacterales</taxon>
        <taxon>Roseobacteraceae</taxon>
        <taxon>Roseobacter</taxon>
    </lineage>
</organism>